<feature type="region of interest" description="Disordered" evidence="1">
    <location>
        <begin position="317"/>
        <end position="336"/>
    </location>
</feature>
<reference evidence="2 3" key="1">
    <citation type="submission" date="2020-12" db="EMBL/GenBank/DDBJ databases">
        <title>De novo assembly of Tibetan sheep genome.</title>
        <authorList>
            <person name="Li X."/>
        </authorList>
    </citation>
    <scope>NUCLEOTIDE SEQUENCE [LARGE SCALE GENOMIC DNA]</scope>
    <source>
        <tissue evidence="2">Heart</tissue>
    </source>
</reference>
<dbReference type="Proteomes" id="UP000664991">
    <property type="component" value="Chromosome 26"/>
</dbReference>
<evidence type="ECO:0000313" key="2">
    <source>
        <dbReference type="EMBL" id="KAG5194523.1"/>
    </source>
</evidence>
<proteinExistence type="predicted"/>
<name>A0A835ZS77_SHEEP</name>
<feature type="compositionally biased region" description="Polar residues" evidence="1">
    <location>
        <begin position="324"/>
        <end position="333"/>
    </location>
</feature>
<protein>
    <submittedName>
        <fullName evidence="2">Uncharacterized protein</fullName>
    </submittedName>
</protein>
<evidence type="ECO:0000313" key="3">
    <source>
        <dbReference type="Proteomes" id="UP000664991"/>
    </source>
</evidence>
<gene>
    <name evidence="2" type="ORF">JEQ12_013320</name>
</gene>
<dbReference type="AlphaFoldDB" id="A0A835ZS77"/>
<accession>A0A835ZS77</accession>
<organism evidence="2 3">
    <name type="scientific">Ovis aries</name>
    <name type="common">Sheep</name>
    <dbReference type="NCBI Taxonomy" id="9940"/>
    <lineage>
        <taxon>Eukaryota</taxon>
        <taxon>Metazoa</taxon>
        <taxon>Chordata</taxon>
        <taxon>Craniata</taxon>
        <taxon>Vertebrata</taxon>
        <taxon>Euteleostomi</taxon>
        <taxon>Mammalia</taxon>
        <taxon>Eutheria</taxon>
        <taxon>Laurasiatheria</taxon>
        <taxon>Artiodactyla</taxon>
        <taxon>Ruminantia</taxon>
        <taxon>Pecora</taxon>
        <taxon>Bovidae</taxon>
        <taxon>Caprinae</taxon>
        <taxon>Ovis</taxon>
    </lineage>
</organism>
<evidence type="ECO:0000256" key="1">
    <source>
        <dbReference type="SAM" id="MobiDB-lite"/>
    </source>
</evidence>
<sequence>MNEGTKTRRGTDPELNPENLVLGSTALITEVIGATAAWIHGQGKHAQRQQSILREDPVAPVFQRLGEREDMQKRLKEKKPQWFAQLHSFQCNGGQWNAIEIIDDVFGFPRSTASDKQPCDNDSLVSVIEENQQRSRKGDQEVKDGRQAECNAYHLPAVCQDILAEITDSNLCSLKNSPCFESVLICNTGASALGQGHTLAAGRAASRTSRLDGGSSPPLIPCRLQAVQGVNLTKRGGCPLTAVPGGRGELGLQQLEGRSGHPASGREVQPFPGSKVKSGDVNTMLTYKHIRWKLDALPLKGHFRRDLLPLKGELSKDEYRSGDRSGTSGNTDVHSVPCPLQAADVTGHQKREGDANQQVHARTRYLAPSNVHGIFRKTLLMAES</sequence>
<dbReference type="EMBL" id="JAEMGP010000026">
    <property type="protein sequence ID" value="KAG5194523.1"/>
    <property type="molecule type" value="Genomic_DNA"/>
</dbReference>
<comment type="caution">
    <text evidence="2">The sequence shown here is derived from an EMBL/GenBank/DDBJ whole genome shotgun (WGS) entry which is preliminary data.</text>
</comment>